<dbReference type="Pfam" id="PF01979">
    <property type="entry name" value="Amidohydro_1"/>
    <property type="match status" value="1"/>
</dbReference>
<dbReference type="Gene3D" id="3.30.110.90">
    <property type="entry name" value="Amidohydrolase"/>
    <property type="match status" value="1"/>
</dbReference>
<dbReference type="InterPro" id="IPR051781">
    <property type="entry name" value="Metallo-dep_Hydrolase"/>
</dbReference>
<feature type="domain" description="Amidohydrolase-related" evidence="1">
    <location>
        <begin position="3"/>
        <end position="58"/>
    </location>
</feature>
<dbReference type="SUPFAM" id="SSF51338">
    <property type="entry name" value="Composite domain of metallo-dependent hydrolases"/>
    <property type="match status" value="1"/>
</dbReference>
<dbReference type="PANTHER" id="PTHR43135:SF3">
    <property type="entry name" value="ALPHA-D-RIBOSE 1-METHYLPHOSPHONATE 5-TRIPHOSPHATE DIPHOSPHATASE"/>
    <property type="match status" value="1"/>
</dbReference>
<evidence type="ECO:0000313" key="3">
    <source>
        <dbReference type="Proteomes" id="UP000533598"/>
    </source>
</evidence>
<dbReference type="InterPro" id="IPR011059">
    <property type="entry name" value="Metal-dep_hydrolase_composite"/>
</dbReference>
<dbReference type="Proteomes" id="UP000533598">
    <property type="component" value="Unassembled WGS sequence"/>
</dbReference>
<reference evidence="2 3" key="1">
    <citation type="submission" date="2020-08" db="EMBL/GenBank/DDBJ databases">
        <title>Sequencing the genomes of 1000 actinobacteria strains.</title>
        <authorList>
            <person name="Klenk H.-P."/>
        </authorList>
    </citation>
    <scope>NUCLEOTIDE SEQUENCE [LARGE SCALE GENOMIC DNA]</scope>
    <source>
        <strain evidence="2 3">DSM 44230</strain>
    </source>
</reference>
<evidence type="ECO:0000259" key="1">
    <source>
        <dbReference type="Pfam" id="PF01979"/>
    </source>
</evidence>
<proteinExistence type="predicted"/>
<dbReference type="AlphaFoldDB" id="A0A7W7CAA8"/>
<dbReference type="InterPro" id="IPR006680">
    <property type="entry name" value="Amidohydro-rel"/>
</dbReference>
<name>A0A7W7CAA8_9PSEU</name>
<evidence type="ECO:0000313" key="2">
    <source>
        <dbReference type="EMBL" id="MBB4677312.1"/>
    </source>
</evidence>
<keyword evidence="3" id="KW-1185">Reference proteome</keyword>
<sequence>MAALQTVTRDAARYLGLASSVGTVSVGKKADLVVLEADPLASIANVRRIHSVVSRGRVFGPAERVRLLGEIERAALEWQPPVAASRAGEVLAGRCC</sequence>
<protein>
    <submittedName>
        <fullName evidence="2">Cytosine/adenosine deaminase-related metal-dependent hydrolase</fullName>
    </submittedName>
</protein>
<gene>
    <name evidence="2" type="ORF">HNR67_003430</name>
</gene>
<dbReference type="Gene3D" id="2.30.40.10">
    <property type="entry name" value="Urease, subunit C, domain 1"/>
    <property type="match status" value="1"/>
</dbReference>
<organism evidence="2 3">
    <name type="scientific">Crossiella cryophila</name>
    <dbReference type="NCBI Taxonomy" id="43355"/>
    <lineage>
        <taxon>Bacteria</taxon>
        <taxon>Bacillati</taxon>
        <taxon>Actinomycetota</taxon>
        <taxon>Actinomycetes</taxon>
        <taxon>Pseudonocardiales</taxon>
        <taxon>Pseudonocardiaceae</taxon>
        <taxon>Crossiella</taxon>
    </lineage>
</organism>
<comment type="caution">
    <text evidence="2">The sequence shown here is derived from an EMBL/GenBank/DDBJ whole genome shotgun (WGS) entry which is preliminary data.</text>
</comment>
<dbReference type="GO" id="GO:0016810">
    <property type="term" value="F:hydrolase activity, acting on carbon-nitrogen (but not peptide) bonds"/>
    <property type="evidence" value="ECO:0007669"/>
    <property type="project" value="InterPro"/>
</dbReference>
<dbReference type="EMBL" id="JACHMH010000001">
    <property type="protein sequence ID" value="MBB4677312.1"/>
    <property type="molecule type" value="Genomic_DNA"/>
</dbReference>
<accession>A0A7W7CAA8</accession>
<keyword evidence="2" id="KW-0378">Hydrolase</keyword>
<dbReference type="PANTHER" id="PTHR43135">
    <property type="entry name" value="ALPHA-D-RIBOSE 1-METHYLPHOSPHONATE 5-TRIPHOSPHATE DIPHOSPHATASE"/>
    <property type="match status" value="1"/>
</dbReference>